<dbReference type="InterPro" id="IPR020539">
    <property type="entry name" value="RNase_P_CS"/>
</dbReference>
<dbReference type="GO" id="GO:0030677">
    <property type="term" value="C:ribonuclease P complex"/>
    <property type="evidence" value="ECO:0007669"/>
    <property type="project" value="TreeGrafter"/>
</dbReference>
<name>A0A1L9QVI7_9CYAN</name>
<dbReference type="NCBIfam" id="TIGR00188">
    <property type="entry name" value="rnpA"/>
    <property type="match status" value="1"/>
</dbReference>
<comment type="similarity">
    <text evidence="7">Belongs to the RnpA family.</text>
</comment>
<evidence type="ECO:0000256" key="3">
    <source>
        <dbReference type="ARBA" id="ARBA00022722"/>
    </source>
</evidence>
<evidence type="ECO:0000256" key="2">
    <source>
        <dbReference type="ARBA" id="ARBA00022694"/>
    </source>
</evidence>
<comment type="catalytic activity">
    <reaction evidence="7">
        <text>Endonucleolytic cleavage of RNA, removing 5'-extranucleotides from tRNA precursor.</text>
        <dbReference type="EC" id="3.1.26.5"/>
    </reaction>
</comment>
<sequence>MLPKANRLKNRRHFVGVYRQGSRHESAHLTLRALGPKLSRSQNAHRPSHPTQIGIAIGKKVDKRAVYRNRIKRQMRAKLRQLLPKIQRGWRLVFIVRPSVQSCNWDEFLQELEQLLAQAEVLNGN</sequence>
<comment type="subunit">
    <text evidence="7">Consists of a catalytic RNA component (M1 or rnpB) and a protein subunit.</text>
</comment>
<dbReference type="Gene3D" id="3.30.230.10">
    <property type="match status" value="1"/>
</dbReference>
<evidence type="ECO:0000256" key="8">
    <source>
        <dbReference type="NCBIfam" id="TIGR00188"/>
    </source>
</evidence>
<dbReference type="Proteomes" id="UP000183940">
    <property type="component" value="Unassembled WGS sequence"/>
</dbReference>
<evidence type="ECO:0000256" key="1">
    <source>
        <dbReference type="ARBA" id="ARBA00002663"/>
    </source>
</evidence>
<evidence type="ECO:0000256" key="4">
    <source>
        <dbReference type="ARBA" id="ARBA00022759"/>
    </source>
</evidence>
<dbReference type="InterPro" id="IPR014721">
    <property type="entry name" value="Ribsml_uS5_D2-typ_fold_subgr"/>
</dbReference>
<dbReference type="AlphaFoldDB" id="A0A1L9QVI7"/>
<evidence type="ECO:0000256" key="6">
    <source>
        <dbReference type="ARBA" id="ARBA00022884"/>
    </source>
</evidence>
<keyword evidence="2 7" id="KW-0819">tRNA processing</keyword>
<keyword evidence="3 7" id="KW-0540">Nuclease</keyword>
<dbReference type="Pfam" id="PF00825">
    <property type="entry name" value="Ribonuclease_P"/>
    <property type="match status" value="1"/>
</dbReference>
<dbReference type="GO" id="GO:0004526">
    <property type="term" value="F:ribonuclease P activity"/>
    <property type="evidence" value="ECO:0007669"/>
    <property type="project" value="UniProtKB-UniRule"/>
</dbReference>
<dbReference type="GO" id="GO:0000049">
    <property type="term" value="F:tRNA binding"/>
    <property type="evidence" value="ECO:0007669"/>
    <property type="project" value="UniProtKB-UniRule"/>
</dbReference>
<dbReference type="PANTHER" id="PTHR33992">
    <property type="entry name" value="RIBONUCLEASE P PROTEIN COMPONENT"/>
    <property type="match status" value="1"/>
</dbReference>
<comment type="caution">
    <text evidence="9">The sequence shown here is derived from an EMBL/GenBank/DDBJ whole genome shotgun (WGS) entry which is preliminary data.</text>
</comment>
<dbReference type="InterPro" id="IPR020568">
    <property type="entry name" value="Ribosomal_Su5_D2-typ_SF"/>
</dbReference>
<evidence type="ECO:0000256" key="5">
    <source>
        <dbReference type="ARBA" id="ARBA00022801"/>
    </source>
</evidence>
<dbReference type="InterPro" id="IPR000100">
    <property type="entry name" value="RNase_P"/>
</dbReference>
<evidence type="ECO:0000256" key="7">
    <source>
        <dbReference type="HAMAP-Rule" id="MF_00227"/>
    </source>
</evidence>
<dbReference type="PANTHER" id="PTHR33992:SF1">
    <property type="entry name" value="RIBONUCLEASE P PROTEIN COMPONENT"/>
    <property type="match status" value="1"/>
</dbReference>
<keyword evidence="4 7" id="KW-0255">Endonuclease</keyword>
<dbReference type="EC" id="3.1.26.5" evidence="7 8"/>
<keyword evidence="5 7" id="KW-0378">Hydrolase</keyword>
<dbReference type="STRING" id="1925591.BI308_05435"/>
<organism evidence="9 10">
    <name type="scientific">Roseofilum reptotaenium AO1-A</name>
    <dbReference type="NCBI Taxonomy" id="1925591"/>
    <lineage>
        <taxon>Bacteria</taxon>
        <taxon>Bacillati</taxon>
        <taxon>Cyanobacteriota</taxon>
        <taxon>Cyanophyceae</taxon>
        <taxon>Desertifilales</taxon>
        <taxon>Desertifilaceae</taxon>
        <taxon>Roseofilum</taxon>
    </lineage>
</organism>
<accession>A0A1L9QVI7</accession>
<dbReference type="GO" id="GO:0001682">
    <property type="term" value="P:tRNA 5'-leader removal"/>
    <property type="evidence" value="ECO:0007669"/>
    <property type="project" value="UniProtKB-UniRule"/>
</dbReference>
<dbReference type="PROSITE" id="PS00648">
    <property type="entry name" value="RIBONUCLEASE_P"/>
    <property type="match status" value="1"/>
</dbReference>
<gene>
    <name evidence="7" type="primary">rnpA</name>
    <name evidence="9" type="ORF">BI308_05435</name>
</gene>
<dbReference type="HAMAP" id="MF_00227">
    <property type="entry name" value="RNase_P"/>
    <property type="match status" value="1"/>
</dbReference>
<protein>
    <recommendedName>
        <fullName evidence="7 8">Ribonuclease P protein component</fullName>
        <shortName evidence="7">RNase P protein</shortName>
        <shortName evidence="7">RNaseP protein</shortName>
        <ecNumber evidence="7 8">3.1.26.5</ecNumber>
    </recommendedName>
    <alternativeName>
        <fullName evidence="7">Protein C5</fullName>
    </alternativeName>
</protein>
<keyword evidence="6 7" id="KW-0694">RNA-binding</keyword>
<evidence type="ECO:0000313" key="9">
    <source>
        <dbReference type="EMBL" id="OJJ26632.1"/>
    </source>
</evidence>
<evidence type="ECO:0000313" key="10">
    <source>
        <dbReference type="Proteomes" id="UP000183940"/>
    </source>
</evidence>
<proteinExistence type="inferred from homology"/>
<dbReference type="SUPFAM" id="SSF54211">
    <property type="entry name" value="Ribosomal protein S5 domain 2-like"/>
    <property type="match status" value="1"/>
</dbReference>
<reference evidence="9" key="1">
    <citation type="submission" date="2016-10" db="EMBL/GenBank/DDBJ databases">
        <title>CRISPR-Cas defence system in Roseofilum reptotaenium: evidence of a bacteriophage-cyanobacterium arms race in the coral black band disease.</title>
        <authorList>
            <person name="Buerger P."/>
            <person name="Wood-Charlson E.M."/>
            <person name="Weynberg K.D."/>
            <person name="Willis B."/>
            <person name="Van Oppen M.J."/>
        </authorList>
    </citation>
    <scope>NUCLEOTIDE SEQUENCE [LARGE SCALE GENOMIC DNA]</scope>
    <source>
        <strain evidence="9">AO1-A</strain>
    </source>
</reference>
<dbReference type="GO" id="GO:0042781">
    <property type="term" value="F:3'-tRNA processing endoribonuclease activity"/>
    <property type="evidence" value="ECO:0007669"/>
    <property type="project" value="TreeGrafter"/>
</dbReference>
<comment type="function">
    <text evidence="1 7">RNaseP catalyzes the removal of the 5'-leader sequence from pre-tRNA to produce the mature 5'-terminus. It can also cleave other RNA substrates such as 4.5S RNA. The protein component plays an auxiliary but essential role in vivo by binding to the 5'-leader sequence and broadening the substrate specificity of the ribozyme.</text>
</comment>
<keyword evidence="10" id="KW-1185">Reference proteome</keyword>
<dbReference type="EMBL" id="MLAW01000006">
    <property type="protein sequence ID" value="OJJ26632.1"/>
    <property type="molecule type" value="Genomic_DNA"/>
</dbReference>